<evidence type="ECO:0000256" key="5">
    <source>
        <dbReference type="ARBA" id="ARBA00022989"/>
    </source>
</evidence>
<dbReference type="GO" id="GO:0005886">
    <property type="term" value="C:plasma membrane"/>
    <property type="evidence" value="ECO:0007669"/>
    <property type="project" value="UniProtKB-SubCell"/>
</dbReference>
<dbReference type="PANTHER" id="PTHR34390">
    <property type="entry name" value="UPF0442 PROTEIN YJJB-RELATED"/>
    <property type="match status" value="1"/>
</dbReference>
<feature type="transmembrane region" description="Helical" evidence="8">
    <location>
        <begin position="50"/>
        <end position="70"/>
    </location>
</feature>
<keyword evidence="5 8" id="KW-1133">Transmembrane helix</keyword>
<evidence type="ECO:0000256" key="3">
    <source>
        <dbReference type="ARBA" id="ARBA00022519"/>
    </source>
</evidence>
<dbReference type="Proteomes" id="UP000242705">
    <property type="component" value="Unassembled WGS sequence"/>
</dbReference>
<comment type="similarity">
    <text evidence="7">Belongs to the ThrE exporter (TC 2.A.79) family.</text>
</comment>
<evidence type="ECO:0000313" key="11">
    <source>
        <dbReference type="Proteomes" id="UP000242705"/>
    </source>
</evidence>
<accession>A0A2T2WMI1</accession>
<evidence type="ECO:0000256" key="8">
    <source>
        <dbReference type="SAM" id="Phobius"/>
    </source>
</evidence>
<evidence type="ECO:0000256" key="2">
    <source>
        <dbReference type="ARBA" id="ARBA00022475"/>
    </source>
</evidence>
<organism evidence="10 11">
    <name type="scientific">Sulfobacillus thermosulfidooxidans</name>
    <dbReference type="NCBI Taxonomy" id="28034"/>
    <lineage>
        <taxon>Bacteria</taxon>
        <taxon>Bacillati</taxon>
        <taxon>Bacillota</taxon>
        <taxon>Clostridia</taxon>
        <taxon>Eubacteriales</taxon>
        <taxon>Clostridiales Family XVII. Incertae Sedis</taxon>
        <taxon>Sulfobacillus</taxon>
    </lineage>
</organism>
<keyword evidence="6 8" id="KW-0472">Membrane</keyword>
<gene>
    <name evidence="10" type="ORF">C7B47_15835</name>
</gene>
<feature type="domain" description="Threonine/Serine exporter ThrE" evidence="9">
    <location>
        <begin position="3"/>
        <end position="129"/>
    </location>
</feature>
<evidence type="ECO:0000256" key="1">
    <source>
        <dbReference type="ARBA" id="ARBA00004651"/>
    </source>
</evidence>
<feature type="transmembrane region" description="Helical" evidence="8">
    <location>
        <begin position="76"/>
        <end position="100"/>
    </location>
</feature>
<reference evidence="10 11" key="1">
    <citation type="journal article" date="2014" name="BMC Genomics">
        <title>Comparison of environmental and isolate Sulfobacillus genomes reveals diverse carbon, sulfur, nitrogen, and hydrogen metabolisms.</title>
        <authorList>
            <person name="Justice N.B."/>
            <person name="Norman A."/>
            <person name="Brown C.T."/>
            <person name="Singh A."/>
            <person name="Thomas B.C."/>
            <person name="Banfield J.F."/>
        </authorList>
    </citation>
    <scope>NUCLEOTIDE SEQUENCE [LARGE SCALE GENOMIC DNA]</scope>
    <source>
        <strain evidence="10">AMDSBA5</strain>
    </source>
</reference>
<name>A0A2T2WMI1_SULTH</name>
<evidence type="ECO:0000256" key="7">
    <source>
        <dbReference type="ARBA" id="ARBA00034125"/>
    </source>
</evidence>
<dbReference type="AlphaFoldDB" id="A0A2T2WMI1"/>
<dbReference type="InterPro" id="IPR024528">
    <property type="entry name" value="ThrE_2"/>
</dbReference>
<dbReference type="Pfam" id="PF12821">
    <property type="entry name" value="ThrE_2"/>
    <property type="match status" value="1"/>
</dbReference>
<feature type="transmembrane region" description="Helical" evidence="8">
    <location>
        <begin position="112"/>
        <end position="132"/>
    </location>
</feature>
<dbReference type="GO" id="GO:0015744">
    <property type="term" value="P:succinate transport"/>
    <property type="evidence" value="ECO:0007669"/>
    <property type="project" value="TreeGrafter"/>
</dbReference>
<dbReference type="EMBL" id="PXYX01000069">
    <property type="protein sequence ID" value="PSR23444.1"/>
    <property type="molecule type" value="Genomic_DNA"/>
</dbReference>
<evidence type="ECO:0000256" key="4">
    <source>
        <dbReference type="ARBA" id="ARBA00022692"/>
    </source>
</evidence>
<sequence>MQQALFAALTTMAFGFLYQVRTSLLWIAGVIGALAWMASLTVSLIPGAGLLGDFVGAFVVGSLAEVAALWKKQPVTIFVVPAIISFVPGYMVYESMVAFLKNHFNQGLRFGLTAIFSAAALSLGLALATALLRPLLRPRHPFSSH</sequence>
<keyword evidence="3" id="KW-0997">Cell inner membrane</keyword>
<keyword evidence="2" id="KW-1003">Cell membrane</keyword>
<evidence type="ECO:0000256" key="6">
    <source>
        <dbReference type="ARBA" id="ARBA00023136"/>
    </source>
</evidence>
<keyword evidence="4 8" id="KW-0812">Transmembrane</keyword>
<evidence type="ECO:0000313" key="10">
    <source>
        <dbReference type="EMBL" id="PSR23444.1"/>
    </source>
</evidence>
<proteinExistence type="inferred from homology"/>
<protein>
    <recommendedName>
        <fullName evidence="9">Threonine/Serine exporter ThrE domain-containing protein</fullName>
    </recommendedName>
</protein>
<comment type="subcellular location">
    <subcellularLocation>
        <location evidence="1">Cell membrane</location>
        <topology evidence="1">Multi-pass membrane protein</topology>
    </subcellularLocation>
</comment>
<evidence type="ECO:0000259" key="9">
    <source>
        <dbReference type="Pfam" id="PF12821"/>
    </source>
</evidence>
<dbReference type="InterPro" id="IPR050539">
    <property type="entry name" value="ThrE_Dicarb/AminoAcid_Exp"/>
</dbReference>
<dbReference type="PANTHER" id="PTHR34390:SF1">
    <property type="entry name" value="SUCCINATE TRANSPORTER SUBUNIT YJJB-RELATED"/>
    <property type="match status" value="1"/>
</dbReference>
<comment type="caution">
    <text evidence="10">The sequence shown here is derived from an EMBL/GenBank/DDBJ whole genome shotgun (WGS) entry which is preliminary data.</text>
</comment>